<keyword evidence="10" id="KW-1185">Reference proteome</keyword>
<evidence type="ECO:0000256" key="7">
    <source>
        <dbReference type="ARBA" id="ARBA00038093"/>
    </source>
</evidence>
<comment type="caution">
    <text evidence="9">The sequence shown here is derived from an EMBL/GenBank/DDBJ whole genome shotgun (WGS) entry which is preliminary data.</text>
</comment>
<dbReference type="AlphaFoldDB" id="A0A845HBW6"/>
<evidence type="ECO:0000256" key="3">
    <source>
        <dbReference type="ARBA" id="ARBA00022722"/>
    </source>
</evidence>
<keyword evidence="6" id="KW-0460">Magnesium</keyword>
<organism evidence="9 10">
    <name type="scientific">Duganella vulcania</name>
    <dbReference type="NCBI Taxonomy" id="2692166"/>
    <lineage>
        <taxon>Bacteria</taxon>
        <taxon>Pseudomonadati</taxon>
        <taxon>Pseudomonadota</taxon>
        <taxon>Betaproteobacteria</taxon>
        <taxon>Burkholderiales</taxon>
        <taxon>Oxalobacteraceae</taxon>
        <taxon>Telluria group</taxon>
        <taxon>Duganella</taxon>
    </lineage>
</organism>
<dbReference type="GO" id="GO:0016787">
    <property type="term" value="F:hydrolase activity"/>
    <property type="evidence" value="ECO:0007669"/>
    <property type="project" value="UniProtKB-KW"/>
</dbReference>
<evidence type="ECO:0000256" key="1">
    <source>
        <dbReference type="ARBA" id="ARBA00001946"/>
    </source>
</evidence>
<dbReference type="Gene3D" id="3.40.50.1010">
    <property type="entry name" value="5'-nuclease"/>
    <property type="match status" value="1"/>
</dbReference>
<name>A0A845HBW6_9BURK</name>
<keyword evidence="2" id="KW-1277">Toxin-antitoxin system</keyword>
<evidence type="ECO:0000313" key="9">
    <source>
        <dbReference type="EMBL" id="MYN16241.1"/>
    </source>
</evidence>
<dbReference type="PANTHER" id="PTHR33653">
    <property type="entry name" value="RIBONUCLEASE VAPC2"/>
    <property type="match status" value="1"/>
</dbReference>
<keyword evidence="3" id="KW-0540">Nuclease</keyword>
<comment type="similarity">
    <text evidence="7">Belongs to the PINc/VapC protein family.</text>
</comment>
<accession>A0A845HBW6</accession>
<dbReference type="EMBL" id="WWCV01000007">
    <property type="protein sequence ID" value="MYN16241.1"/>
    <property type="molecule type" value="Genomic_DNA"/>
</dbReference>
<sequence length="152" mass="16706">MGLALFDSNILIDALNGIQQAVTEIAYFDDIGISAITWMEVVSKPIAKAGWGKITPQEMQTIRDFLAIFQVIHTSDAIMAEAARVRASSLINPPKIRLPDTVIQATANVTGRLLVTRNKKDFRRSNLRVPYELQNATVFNVAPPPTGRSATE</sequence>
<gene>
    <name evidence="9" type="ORF">GTP81_05710</name>
</gene>
<feature type="domain" description="PIN" evidence="8">
    <location>
        <begin position="5"/>
        <end position="124"/>
    </location>
</feature>
<dbReference type="Proteomes" id="UP000484875">
    <property type="component" value="Unassembled WGS sequence"/>
</dbReference>
<dbReference type="RefSeq" id="WP_161088977.1">
    <property type="nucleotide sequence ID" value="NZ_WWCV01000007.1"/>
</dbReference>
<keyword evidence="5" id="KW-0378">Hydrolase</keyword>
<comment type="cofactor">
    <cofactor evidence="1">
        <name>Mg(2+)</name>
        <dbReference type="ChEBI" id="CHEBI:18420"/>
    </cofactor>
</comment>
<dbReference type="GO" id="GO:0046872">
    <property type="term" value="F:metal ion binding"/>
    <property type="evidence" value="ECO:0007669"/>
    <property type="project" value="UniProtKB-KW"/>
</dbReference>
<dbReference type="InterPro" id="IPR050556">
    <property type="entry name" value="Type_II_TA_system_RNase"/>
</dbReference>
<dbReference type="SUPFAM" id="SSF88723">
    <property type="entry name" value="PIN domain-like"/>
    <property type="match status" value="1"/>
</dbReference>
<dbReference type="GO" id="GO:0004518">
    <property type="term" value="F:nuclease activity"/>
    <property type="evidence" value="ECO:0007669"/>
    <property type="project" value="UniProtKB-KW"/>
</dbReference>
<proteinExistence type="inferred from homology"/>
<evidence type="ECO:0000256" key="4">
    <source>
        <dbReference type="ARBA" id="ARBA00022723"/>
    </source>
</evidence>
<protein>
    <submittedName>
        <fullName evidence="9">PIN domain-containing protein</fullName>
    </submittedName>
</protein>
<dbReference type="Pfam" id="PF01850">
    <property type="entry name" value="PIN"/>
    <property type="match status" value="1"/>
</dbReference>
<keyword evidence="4" id="KW-0479">Metal-binding</keyword>
<evidence type="ECO:0000259" key="8">
    <source>
        <dbReference type="Pfam" id="PF01850"/>
    </source>
</evidence>
<evidence type="ECO:0000313" key="10">
    <source>
        <dbReference type="Proteomes" id="UP000484875"/>
    </source>
</evidence>
<evidence type="ECO:0000256" key="6">
    <source>
        <dbReference type="ARBA" id="ARBA00022842"/>
    </source>
</evidence>
<dbReference type="InterPro" id="IPR002716">
    <property type="entry name" value="PIN_dom"/>
</dbReference>
<dbReference type="PANTHER" id="PTHR33653:SF1">
    <property type="entry name" value="RIBONUCLEASE VAPC2"/>
    <property type="match status" value="1"/>
</dbReference>
<evidence type="ECO:0000256" key="5">
    <source>
        <dbReference type="ARBA" id="ARBA00022801"/>
    </source>
</evidence>
<evidence type="ECO:0000256" key="2">
    <source>
        <dbReference type="ARBA" id="ARBA00022649"/>
    </source>
</evidence>
<reference evidence="9 10" key="1">
    <citation type="submission" date="2019-12" db="EMBL/GenBank/DDBJ databases">
        <title>Novel species isolated from a subtropical stream in China.</title>
        <authorList>
            <person name="Lu H."/>
        </authorList>
    </citation>
    <scope>NUCLEOTIDE SEQUENCE [LARGE SCALE GENOMIC DNA]</scope>
    <source>
        <strain evidence="9 10">FT107W</strain>
    </source>
</reference>
<dbReference type="InterPro" id="IPR029060">
    <property type="entry name" value="PIN-like_dom_sf"/>
</dbReference>